<gene>
    <name evidence="1" type="ORF">E5990_09165</name>
</gene>
<reference evidence="1" key="1">
    <citation type="submission" date="2019-04" db="EMBL/GenBank/DDBJ databases">
        <title>Microbes associate with the intestines of laboratory mice.</title>
        <authorList>
            <person name="Navarre W."/>
            <person name="Wong E."/>
            <person name="Huang K.C."/>
            <person name="Tropini C."/>
            <person name="Ng K."/>
            <person name="Yu B."/>
        </authorList>
    </citation>
    <scope>NUCLEOTIDE SEQUENCE</scope>
    <source>
        <strain evidence="1">NM86_A22</strain>
    </source>
</reference>
<sequence length="256" mass="28488">MTIMKRIITVVSLLVLIVMAAAGQPKVVAHRGHWMAADGAQNSLASLSKSADINCYGAEFDVHSTVDNVLVVYHDNDIDGVKIQDTTYGNIQYSRLPNGEYLPTLIQYLQDGKKYPNLQLVLEIKPHKNAERDMQVCKAVVDMVDKAGLAPRVEYISFSLDACKELHRLAPDAKVAYLGGNLSPRQAKDAGLTGIDYHYSVFEQNLQWLDEARLLGVEVNVWTVDGDSLLRKFAYMLGIDIITTNQPDVLQKILEK</sequence>
<name>A0AC61S3N7_9BACT</name>
<keyword evidence="2" id="KW-1185">Reference proteome</keyword>
<accession>A0AC61S3N7</accession>
<organism evidence="1 2">
    <name type="scientific">Muribaculum caecicola</name>
    <dbReference type="NCBI Taxonomy" id="3038144"/>
    <lineage>
        <taxon>Bacteria</taxon>
        <taxon>Pseudomonadati</taxon>
        <taxon>Bacteroidota</taxon>
        <taxon>Bacteroidia</taxon>
        <taxon>Bacteroidales</taxon>
        <taxon>Muribaculaceae</taxon>
        <taxon>Muribaculum</taxon>
    </lineage>
</organism>
<comment type="caution">
    <text evidence="1">The sequence shown here is derived from an EMBL/GenBank/DDBJ whole genome shotgun (WGS) entry which is preliminary data.</text>
</comment>
<proteinExistence type="predicted"/>
<evidence type="ECO:0000313" key="2">
    <source>
        <dbReference type="Proteomes" id="UP000305401"/>
    </source>
</evidence>
<dbReference type="Proteomes" id="UP000305401">
    <property type="component" value="Unassembled WGS sequence"/>
</dbReference>
<evidence type="ECO:0000313" key="1">
    <source>
        <dbReference type="EMBL" id="THG45218.1"/>
    </source>
</evidence>
<dbReference type="EMBL" id="SSTG01000139">
    <property type="protein sequence ID" value="THG45218.1"/>
    <property type="molecule type" value="Genomic_DNA"/>
</dbReference>
<protein>
    <submittedName>
        <fullName evidence="1">Glycerophosphodiester phosphodiesterase</fullName>
    </submittedName>
</protein>